<feature type="compositionally biased region" description="Polar residues" evidence="1">
    <location>
        <begin position="94"/>
        <end position="104"/>
    </location>
</feature>
<dbReference type="Pfam" id="PF00188">
    <property type="entry name" value="CAP"/>
    <property type="match status" value="1"/>
</dbReference>
<dbReference type="PANTHER" id="PTHR31157:SF1">
    <property type="entry name" value="SCP DOMAIN-CONTAINING PROTEIN"/>
    <property type="match status" value="1"/>
</dbReference>
<dbReference type="Proteomes" id="UP000190188">
    <property type="component" value="Unassembled WGS sequence"/>
</dbReference>
<proteinExistence type="predicted"/>
<dbReference type="Gene3D" id="3.40.33.10">
    <property type="entry name" value="CAP"/>
    <property type="match status" value="1"/>
</dbReference>
<sequence length="226" mass="24918">MKKWTKRLTKVAMTSTLTVAWMLPTVASAAPAQNLQDILGNLFQQIPGQFQPGSMPSCPVMPQVPGTPQPPQVTVPSQPTPAPTPKPTPAPPANTGSQTNEEQSNFASQVVNLVNQERAKAGLPALQSDDRLANMAMDKAKDMYTNNYFDHQSPTYGSPFDMMNQYQIKYGYAGENIAKGQQSPAQVMQDWMNSQGHRENIMNPNFTHIGVAYYQGEWVQEFISKA</sequence>
<feature type="domain" description="SCP" evidence="3">
    <location>
        <begin position="111"/>
        <end position="219"/>
    </location>
</feature>
<dbReference type="InterPro" id="IPR014044">
    <property type="entry name" value="CAP_dom"/>
</dbReference>
<dbReference type="AlphaFoldDB" id="A0A1T2XAR8"/>
<comment type="caution">
    <text evidence="4">The sequence shown here is derived from an EMBL/GenBank/DDBJ whole genome shotgun (WGS) entry which is preliminary data.</text>
</comment>
<evidence type="ECO:0000313" key="4">
    <source>
        <dbReference type="EMBL" id="OPA76892.1"/>
    </source>
</evidence>
<accession>A0A1T2XAR8</accession>
<gene>
    <name evidence="4" type="ORF">BVG16_17230</name>
</gene>
<evidence type="ECO:0000259" key="3">
    <source>
        <dbReference type="Pfam" id="PF00188"/>
    </source>
</evidence>
<dbReference type="OrthoDB" id="9783944at2"/>
<evidence type="ECO:0000256" key="1">
    <source>
        <dbReference type="SAM" id="MobiDB-lite"/>
    </source>
</evidence>
<feature type="signal peptide" evidence="2">
    <location>
        <begin position="1"/>
        <end position="29"/>
    </location>
</feature>
<organism evidence="4 5">
    <name type="scientific">Paenibacillus selenitireducens</name>
    <dbReference type="NCBI Taxonomy" id="1324314"/>
    <lineage>
        <taxon>Bacteria</taxon>
        <taxon>Bacillati</taxon>
        <taxon>Bacillota</taxon>
        <taxon>Bacilli</taxon>
        <taxon>Bacillales</taxon>
        <taxon>Paenibacillaceae</taxon>
        <taxon>Paenibacillus</taxon>
    </lineage>
</organism>
<evidence type="ECO:0000256" key="2">
    <source>
        <dbReference type="SAM" id="SignalP"/>
    </source>
</evidence>
<dbReference type="SUPFAM" id="SSF55797">
    <property type="entry name" value="PR-1-like"/>
    <property type="match status" value="1"/>
</dbReference>
<dbReference type="CDD" id="cd05379">
    <property type="entry name" value="CAP_bacterial"/>
    <property type="match status" value="1"/>
</dbReference>
<reference evidence="4 5" key="1">
    <citation type="submission" date="2017-01" db="EMBL/GenBank/DDBJ databases">
        <title>Genome analysis of Paenibacillus selenitrireducens ES3-24.</title>
        <authorList>
            <person name="Xu D."/>
            <person name="Yao R."/>
            <person name="Zheng S."/>
        </authorList>
    </citation>
    <scope>NUCLEOTIDE SEQUENCE [LARGE SCALE GENOMIC DNA]</scope>
    <source>
        <strain evidence="4 5">ES3-24</strain>
    </source>
</reference>
<feature type="compositionally biased region" description="Pro residues" evidence="1">
    <location>
        <begin position="65"/>
        <end position="92"/>
    </location>
</feature>
<dbReference type="RefSeq" id="WP_078499957.1">
    <property type="nucleotide sequence ID" value="NZ_MSZX01000006.1"/>
</dbReference>
<dbReference type="STRING" id="1324314.BVG16_17230"/>
<feature type="chain" id="PRO_5012345899" description="SCP domain-containing protein" evidence="2">
    <location>
        <begin position="30"/>
        <end position="226"/>
    </location>
</feature>
<name>A0A1T2XAR8_9BACL</name>
<dbReference type="InterPro" id="IPR035940">
    <property type="entry name" value="CAP_sf"/>
</dbReference>
<evidence type="ECO:0000313" key="5">
    <source>
        <dbReference type="Proteomes" id="UP000190188"/>
    </source>
</evidence>
<protein>
    <recommendedName>
        <fullName evidence="3">SCP domain-containing protein</fullName>
    </recommendedName>
</protein>
<dbReference type="PANTHER" id="PTHR31157">
    <property type="entry name" value="SCP DOMAIN-CONTAINING PROTEIN"/>
    <property type="match status" value="1"/>
</dbReference>
<keyword evidence="5" id="KW-1185">Reference proteome</keyword>
<dbReference type="EMBL" id="MSZX01000006">
    <property type="protein sequence ID" value="OPA76892.1"/>
    <property type="molecule type" value="Genomic_DNA"/>
</dbReference>
<keyword evidence="2" id="KW-0732">Signal</keyword>
<feature type="region of interest" description="Disordered" evidence="1">
    <location>
        <begin position="53"/>
        <end position="104"/>
    </location>
</feature>